<dbReference type="AlphaFoldDB" id="C7J3N9"/>
<sequence>MSLLHHYCNFCANTSHNGLTMKPNFCNLPMSRLGGFSGQVILPLAHTFEPAEVSPSSTVCRLQKRSCPILFSCSMFWCNHLLFQFLEVIKLGNTRNYQDTLVHRDLFLLQVTS</sequence>
<name>C7J3N9_ORYSJ</name>
<gene>
    <name evidence="1" type="ordered locus">Os06g0722200</name>
</gene>
<dbReference type="KEGG" id="dosa:Os06g0722200"/>
<protein>
    <submittedName>
        <fullName evidence="1">Os06g0722200 protein</fullName>
    </submittedName>
</protein>
<proteinExistence type="predicted"/>
<evidence type="ECO:0000313" key="2">
    <source>
        <dbReference type="Proteomes" id="UP000000763"/>
    </source>
</evidence>
<organism evidence="1 2">
    <name type="scientific">Oryza sativa subsp. japonica</name>
    <name type="common">Rice</name>
    <dbReference type="NCBI Taxonomy" id="39947"/>
    <lineage>
        <taxon>Eukaryota</taxon>
        <taxon>Viridiplantae</taxon>
        <taxon>Streptophyta</taxon>
        <taxon>Embryophyta</taxon>
        <taxon>Tracheophyta</taxon>
        <taxon>Spermatophyta</taxon>
        <taxon>Magnoliopsida</taxon>
        <taxon>Liliopsida</taxon>
        <taxon>Poales</taxon>
        <taxon>Poaceae</taxon>
        <taxon>BOP clade</taxon>
        <taxon>Oryzoideae</taxon>
        <taxon>Oryzeae</taxon>
        <taxon>Oryzinae</taxon>
        <taxon>Oryza</taxon>
        <taxon>Oryza sativa</taxon>
    </lineage>
</organism>
<reference evidence="1 2" key="1">
    <citation type="journal article" date="2005" name="Nature">
        <title>The map-based sequence of the rice genome.</title>
        <authorList>
            <consortium name="International rice genome sequencing project (IRGSP)"/>
            <person name="Matsumoto T."/>
            <person name="Wu J."/>
            <person name="Kanamori H."/>
            <person name="Katayose Y."/>
            <person name="Fujisawa M."/>
            <person name="Namiki N."/>
            <person name="Mizuno H."/>
            <person name="Yamamoto K."/>
            <person name="Antonio B.A."/>
            <person name="Baba T."/>
            <person name="Sakata K."/>
            <person name="Nagamura Y."/>
            <person name="Aoki H."/>
            <person name="Arikawa K."/>
            <person name="Arita K."/>
            <person name="Bito T."/>
            <person name="Chiden Y."/>
            <person name="Fujitsuka N."/>
            <person name="Fukunaka R."/>
            <person name="Hamada M."/>
            <person name="Harada C."/>
            <person name="Hayashi A."/>
            <person name="Hijishita S."/>
            <person name="Honda M."/>
            <person name="Hosokawa S."/>
            <person name="Ichikawa Y."/>
            <person name="Idonuma A."/>
            <person name="Iijima M."/>
            <person name="Ikeda M."/>
            <person name="Ikeno M."/>
            <person name="Ito K."/>
            <person name="Ito S."/>
            <person name="Ito T."/>
            <person name="Ito Y."/>
            <person name="Ito Y."/>
            <person name="Iwabuchi A."/>
            <person name="Kamiya K."/>
            <person name="Karasawa W."/>
            <person name="Kurita K."/>
            <person name="Katagiri S."/>
            <person name="Kikuta A."/>
            <person name="Kobayashi H."/>
            <person name="Kobayashi N."/>
            <person name="Machita K."/>
            <person name="Maehara T."/>
            <person name="Masukawa M."/>
            <person name="Mizubayashi T."/>
            <person name="Mukai Y."/>
            <person name="Nagasaki H."/>
            <person name="Nagata Y."/>
            <person name="Naito S."/>
            <person name="Nakashima M."/>
            <person name="Nakama Y."/>
            <person name="Nakamichi Y."/>
            <person name="Nakamura M."/>
            <person name="Meguro A."/>
            <person name="Negishi M."/>
            <person name="Ohta I."/>
            <person name="Ohta T."/>
            <person name="Okamoto M."/>
            <person name="Ono N."/>
            <person name="Saji S."/>
            <person name="Sakaguchi M."/>
            <person name="Sakai K."/>
            <person name="Shibata M."/>
            <person name="Shimokawa T."/>
            <person name="Song J."/>
            <person name="Takazaki Y."/>
            <person name="Terasawa K."/>
            <person name="Tsugane M."/>
            <person name="Tsuji K."/>
            <person name="Ueda S."/>
            <person name="Waki K."/>
            <person name="Yamagata H."/>
            <person name="Yamamoto M."/>
            <person name="Yamamoto S."/>
            <person name="Yamane H."/>
            <person name="Yoshiki S."/>
            <person name="Yoshihara R."/>
            <person name="Yukawa K."/>
            <person name="Zhong H."/>
            <person name="Yano M."/>
            <person name="Yuan Q."/>
            <person name="Ouyang S."/>
            <person name="Liu J."/>
            <person name="Jones K.M."/>
            <person name="Gansberger K."/>
            <person name="Moffat K."/>
            <person name="Hill J."/>
            <person name="Bera J."/>
            <person name="Fadrosh D."/>
            <person name="Jin S."/>
            <person name="Johri S."/>
            <person name="Kim M."/>
            <person name="Overton L."/>
            <person name="Reardon M."/>
            <person name="Tsitrin T."/>
            <person name="Vuong H."/>
            <person name="Weaver B."/>
            <person name="Ciecko A."/>
            <person name="Tallon L."/>
            <person name="Jackson J."/>
            <person name="Pai G."/>
            <person name="Aken S.V."/>
            <person name="Utterback T."/>
            <person name="Reidmuller S."/>
            <person name="Feldblyum T."/>
            <person name="Hsiao J."/>
            <person name="Zismann V."/>
            <person name="Iobst S."/>
            <person name="de Vazeille A.R."/>
            <person name="Buell C.R."/>
            <person name="Ying K."/>
            <person name="Li Y."/>
            <person name="Lu T."/>
            <person name="Huang Y."/>
            <person name="Zhao Q."/>
            <person name="Feng Q."/>
            <person name="Zhang L."/>
            <person name="Zhu J."/>
            <person name="Weng Q."/>
            <person name="Mu J."/>
            <person name="Lu Y."/>
            <person name="Fan D."/>
            <person name="Liu Y."/>
            <person name="Guan J."/>
            <person name="Zhang Y."/>
            <person name="Yu S."/>
            <person name="Liu X."/>
            <person name="Zhang Y."/>
            <person name="Hong G."/>
            <person name="Han B."/>
            <person name="Choisne N."/>
            <person name="Demange N."/>
            <person name="Orjeda G."/>
            <person name="Samain S."/>
            <person name="Cattolico L."/>
            <person name="Pelletier E."/>
            <person name="Couloux A."/>
            <person name="Segurens B."/>
            <person name="Wincker P."/>
            <person name="D'Hont A."/>
            <person name="Scarpelli C."/>
            <person name="Weissenbach J."/>
            <person name="Salanoubat M."/>
            <person name="Quetier F."/>
            <person name="Yu Y."/>
            <person name="Kim H.R."/>
            <person name="Rambo T."/>
            <person name="Currie J."/>
            <person name="Collura K."/>
            <person name="Luo M."/>
            <person name="Yang T."/>
            <person name="Ammiraju J.S.S."/>
            <person name="Engler F."/>
            <person name="Soderlund C."/>
            <person name="Wing R.A."/>
            <person name="Palmer L.E."/>
            <person name="de la Bastide M."/>
            <person name="Spiegel L."/>
            <person name="Nascimento L."/>
            <person name="Zutavern T."/>
            <person name="O'Shaughnessy A."/>
            <person name="Dike S."/>
            <person name="Dedhia N."/>
            <person name="Preston R."/>
            <person name="Balija V."/>
            <person name="McCombie W.R."/>
            <person name="Chow T."/>
            <person name="Chen H."/>
            <person name="Chung M."/>
            <person name="Chen C."/>
            <person name="Shaw J."/>
            <person name="Wu H."/>
            <person name="Hsiao K."/>
            <person name="Chao Y."/>
            <person name="Chu M."/>
            <person name="Cheng C."/>
            <person name="Hour A."/>
            <person name="Lee P."/>
            <person name="Lin S."/>
            <person name="Lin Y."/>
            <person name="Liou J."/>
            <person name="Liu S."/>
            <person name="Hsing Y."/>
            <person name="Raghuvanshi S."/>
            <person name="Mohanty A."/>
            <person name="Bharti A.K."/>
            <person name="Gaur A."/>
            <person name="Gupta V."/>
            <person name="Kumar D."/>
            <person name="Ravi V."/>
            <person name="Vij S."/>
            <person name="Kapur A."/>
            <person name="Khurana P."/>
            <person name="Khurana P."/>
            <person name="Khurana J.P."/>
            <person name="Tyagi A.K."/>
            <person name="Gaikwad K."/>
            <person name="Singh A."/>
            <person name="Dalal V."/>
            <person name="Srivastava S."/>
            <person name="Dixit A."/>
            <person name="Pal A.K."/>
            <person name="Ghazi I.A."/>
            <person name="Yadav M."/>
            <person name="Pandit A."/>
            <person name="Bhargava A."/>
            <person name="Sureshbabu K."/>
            <person name="Batra K."/>
            <person name="Sharma T.R."/>
            <person name="Mohapatra T."/>
            <person name="Singh N.K."/>
            <person name="Messing J."/>
            <person name="Nelson A.B."/>
            <person name="Fuks G."/>
            <person name="Kavchok S."/>
            <person name="Keizer G."/>
            <person name="Linton E."/>
            <person name="Llaca V."/>
            <person name="Song R."/>
            <person name="Tanyolac B."/>
            <person name="Young S."/>
            <person name="Ho-Il K."/>
            <person name="Hahn J.H."/>
            <person name="Sangsakoo G."/>
            <person name="Vanavichit A."/>
            <person name="de Mattos Luiz.A.T."/>
            <person name="Zimmer P.D."/>
            <person name="Malone G."/>
            <person name="Dellagostin O."/>
            <person name="de Oliveira A.C."/>
            <person name="Bevan M."/>
            <person name="Bancroft I."/>
            <person name="Minx P."/>
            <person name="Cordum H."/>
            <person name="Wilson R."/>
            <person name="Cheng Z."/>
            <person name="Jin W."/>
            <person name="Jiang J."/>
            <person name="Leong S.A."/>
            <person name="Iwama H."/>
            <person name="Gojobori T."/>
            <person name="Itoh T."/>
            <person name="Niimura Y."/>
            <person name="Fujii Y."/>
            <person name="Habara T."/>
            <person name="Sakai H."/>
            <person name="Sato Y."/>
            <person name="Wilson G."/>
            <person name="Kumar K."/>
            <person name="McCouch S."/>
            <person name="Juretic N."/>
            <person name="Hoen D."/>
            <person name="Wright S."/>
            <person name="Bruskiewich R."/>
            <person name="Bureau T."/>
            <person name="Miyao A."/>
            <person name="Hirochika H."/>
            <person name="Nishikawa T."/>
            <person name="Kadowaki K."/>
            <person name="Sugiura M."/>
            <person name="Burr B."/>
            <person name="Sasaki T."/>
        </authorList>
    </citation>
    <scope>NUCLEOTIDE SEQUENCE [LARGE SCALE GENOMIC DNA]</scope>
    <source>
        <strain evidence="2">cv. Nipponbare</strain>
    </source>
</reference>
<dbReference type="Proteomes" id="UP000000763">
    <property type="component" value="Chromosome 6"/>
</dbReference>
<evidence type="ECO:0000313" key="1">
    <source>
        <dbReference type="EMBL" id="BAH93732.1"/>
    </source>
</evidence>
<dbReference type="EMBL" id="AP008212">
    <property type="protein sequence ID" value="BAH93732.1"/>
    <property type="molecule type" value="Genomic_DNA"/>
</dbReference>
<accession>C7J3N9</accession>
<reference evidence="2" key="2">
    <citation type="journal article" date="2008" name="Nucleic Acids Res.">
        <title>The rice annotation project database (RAP-DB): 2008 update.</title>
        <authorList>
            <consortium name="The rice annotation project (RAP)"/>
        </authorList>
    </citation>
    <scope>GENOME REANNOTATION</scope>
    <source>
        <strain evidence="2">cv. Nipponbare</strain>
    </source>
</reference>